<evidence type="ECO:0000313" key="3">
    <source>
        <dbReference type="Proteomes" id="UP000685013"/>
    </source>
</evidence>
<comment type="caution">
    <text evidence="2">The sequence shown here is derived from an EMBL/GenBank/DDBJ whole genome shotgun (WGS) entry which is preliminary data.</text>
</comment>
<dbReference type="EMBL" id="JAGKQH010000010">
    <property type="protein sequence ID" value="KAG6590346.1"/>
    <property type="molecule type" value="Genomic_DNA"/>
</dbReference>
<name>A0AAV6N2B1_9ROSI</name>
<proteinExistence type="predicted"/>
<protein>
    <submittedName>
        <fullName evidence="2">Uncharacterized protein</fullName>
    </submittedName>
</protein>
<keyword evidence="3" id="KW-1185">Reference proteome</keyword>
<organism evidence="2 3">
    <name type="scientific">Cucurbita argyrosperma subsp. sororia</name>
    <dbReference type="NCBI Taxonomy" id="37648"/>
    <lineage>
        <taxon>Eukaryota</taxon>
        <taxon>Viridiplantae</taxon>
        <taxon>Streptophyta</taxon>
        <taxon>Embryophyta</taxon>
        <taxon>Tracheophyta</taxon>
        <taxon>Spermatophyta</taxon>
        <taxon>Magnoliopsida</taxon>
        <taxon>eudicotyledons</taxon>
        <taxon>Gunneridae</taxon>
        <taxon>Pentapetalae</taxon>
        <taxon>rosids</taxon>
        <taxon>fabids</taxon>
        <taxon>Cucurbitales</taxon>
        <taxon>Cucurbitaceae</taxon>
        <taxon>Cucurbiteae</taxon>
        <taxon>Cucurbita</taxon>
    </lineage>
</organism>
<feature type="non-terminal residue" evidence="2">
    <location>
        <position position="1"/>
    </location>
</feature>
<reference evidence="2" key="2">
    <citation type="submission" date="2021-03" db="EMBL/GenBank/DDBJ databases">
        <authorList>
            <person name="Barrera-Redondo J."/>
        </authorList>
    </citation>
    <scope>NUCLEOTIDE SEQUENCE</scope>
    <source>
        <strain evidence="2">JBR-2021</strain>
        <tissue evidence="2">Leaves</tissue>
    </source>
</reference>
<dbReference type="AlphaFoldDB" id="A0AAV6N2B1"/>
<dbReference type="EMBL" id="JAGKQH010000012">
    <property type="protein sequence ID" value="KAG6585990.1"/>
    <property type="molecule type" value="Genomic_DNA"/>
</dbReference>
<evidence type="ECO:0000313" key="1">
    <source>
        <dbReference type="EMBL" id="KAG6585990.1"/>
    </source>
</evidence>
<dbReference type="Proteomes" id="UP000685013">
    <property type="component" value="Chromosome 10"/>
</dbReference>
<evidence type="ECO:0000313" key="2">
    <source>
        <dbReference type="EMBL" id="KAG6590346.1"/>
    </source>
</evidence>
<reference evidence="2 3" key="1">
    <citation type="journal article" date="2021" name="Hortic Res">
        <title>The domestication of Cucurbita argyrosperma as revealed by the genome of its wild relative.</title>
        <authorList>
            <person name="Barrera-Redondo J."/>
            <person name="Sanchez-de la Vega G."/>
            <person name="Aguirre-Liguori J.A."/>
            <person name="Castellanos-Morales G."/>
            <person name="Gutierrez-Guerrero Y.T."/>
            <person name="Aguirre-Dugua X."/>
            <person name="Aguirre-Planter E."/>
            <person name="Tenaillon M.I."/>
            <person name="Lira-Saade R."/>
            <person name="Eguiarte L.E."/>
        </authorList>
    </citation>
    <scope>NUCLEOTIDE SEQUENCE [LARGE SCALE GENOMIC DNA]</scope>
    <source>
        <strain evidence="2">JBR-2021</strain>
    </source>
</reference>
<sequence length="183" mass="20252">MGNLSNLTLYTSPLLYRVSIYTLPRIAGIQGDVTQLTGKEASTYTYESYLPPQYNFSKAQIAKPRMETLLLGIPPTLGKIVYQSILSLYGKKEVNLQAHLDEDGKGRWNLSLIRKEHEGRKVTLSLVAIRPTDPLQSGMASFKVESQVIGSWELAGQSKVGISHLISANRFALKEKVISLSLS</sequence>
<dbReference type="Proteomes" id="UP000685013">
    <property type="component" value="Chromosome 12"/>
</dbReference>
<gene>
    <name evidence="2" type="ORF">SDJN03_15769</name>
    <name evidence="1" type="ORF">SDJN03_18723</name>
</gene>
<accession>A0AAV6N2B1</accession>